<dbReference type="Pfam" id="PF01653">
    <property type="entry name" value="DNA_ligase_aden"/>
    <property type="match status" value="1"/>
</dbReference>
<comment type="similarity">
    <text evidence="12">Belongs to the NAD-dependent DNA ligase family. LigA subfamily.</text>
</comment>
<dbReference type="Proteomes" id="UP001553161">
    <property type="component" value="Unassembled WGS sequence"/>
</dbReference>
<evidence type="ECO:0000256" key="4">
    <source>
        <dbReference type="ARBA" id="ARBA00022723"/>
    </source>
</evidence>
<dbReference type="InterPro" id="IPR004149">
    <property type="entry name" value="Znf_DNAligase_C4"/>
</dbReference>
<evidence type="ECO:0000256" key="5">
    <source>
        <dbReference type="ARBA" id="ARBA00022763"/>
    </source>
</evidence>
<accession>A0ABV3L1Z0</accession>
<keyword evidence="16" id="KW-1185">Reference proteome</keyword>
<dbReference type="PANTHER" id="PTHR23389:SF9">
    <property type="entry name" value="DNA LIGASE"/>
    <property type="match status" value="1"/>
</dbReference>
<sequence length="704" mass="76111">MAEIDVDKLDEASAREELARLADELARANAAYHTHDAPEIPDADYDRLKRRNAAIEEKFPHLKRTDSPSDQVGAPVAEGFGKTAHAQRMLSLGNAFEDEDVAEFVKSVRKYLGLGDEAALALTAEPKIDGLSLSLRYEDGRLIHALTRGDGTMGENVTANARTISDIPTELTNAPEVLEVRGEVYMSHEDFAALNQRQAEAGDKTFANPRNAAAGSLRQLDARITAARPLRFFAYGWGELSAPLAETQFGALERLRALGFQINPLTRVCQDLSDLLKHYRRIEQQRADLGYDIDGVVYKVDSLAYQARLGVRSTTPRWAIAHKFPAELAWTHLEKIEIQVGRTGALSPVARLTPVTVGGVVVSNATLHNEDYIAGRGGDGLPIRDGKDIREGDWVQVYRAGDVIPKVADVDLSRRPKDAAPYAFPTTCPRCGSDAVREEGDAVRRCTGGLICPAQAVEKLKHFVSRAAFDIEGLGAKQVEQFHSDDWIAEPADIFALQERYGSGLQQLKNREGWGEKSATNLFTAIEAKRQIALDRLIFSLGIRHIGEAAAKLLARHFGTWQALAETAEAAAGDAEAMDDFLSIDGIGAVMANSLVTTLGQEAERASINRLIAHLDIQPVAAPQTEGSPLAGKTVVFTGNLETMSRAEAKARAEAMGAKVSGSVSKKTDLVVAGPGAGSKAKKAIDLGVDTIDEDAWRALIDGA</sequence>
<feature type="binding site" evidence="12">
    <location>
        <position position="125"/>
    </location>
    <ligand>
        <name>NAD(+)</name>
        <dbReference type="ChEBI" id="CHEBI:57540"/>
    </ligand>
</feature>
<feature type="binding site" evidence="12">
    <location>
        <position position="323"/>
    </location>
    <ligand>
        <name>NAD(+)</name>
        <dbReference type="ChEBI" id="CHEBI:57540"/>
    </ligand>
</feature>
<evidence type="ECO:0000256" key="10">
    <source>
        <dbReference type="ARBA" id="ARBA00023211"/>
    </source>
</evidence>
<feature type="active site" description="N6-AMP-lysine intermediate" evidence="12">
    <location>
        <position position="127"/>
    </location>
</feature>
<keyword evidence="7 12" id="KW-0460">Magnesium</keyword>
<dbReference type="SMART" id="SM00292">
    <property type="entry name" value="BRCT"/>
    <property type="match status" value="1"/>
</dbReference>
<evidence type="ECO:0000256" key="6">
    <source>
        <dbReference type="ARBA" id="ARBA00022833"/>
    </source>
</evidence>
<dbReference type="CDD" id="cd00114">
    <property type="entry name" value="LIGANc"/>
    <property type="match status" value="1"/>
</dbReference>
<dbReference type="SUPFAM" id="SSF56091">
    <property type="entry name" value="DNA ligase/mRNA capping enzyme, catalytic domain"/>
    <property type="match status" value="1"/>
</dbReference>
<evidence type="ECO:0000256" key="2">
    <source>
        <dbReference type="ARBA" id="ARBA00022598"/>
    </source>
</evidence>
<feature type="binding site" evidence="12">
    <location>
        <position position="452"/>
    </location>
    <ligand>
        <name>Zn(2+)</name>
        <dbReference type="ChEBI" id="CHEBI:29105"/>
    </ligand>
</feature>
<feature type="binding site" evidence="12">
    <location>
        <begin position="42"/>
        <end position="46"/>
    </location>
    <ligand>
        <name>NAD(+)</name>
        <dbReference type="ChEBI" id="CHEBI:57540"/>
    </ligand>
</feature>
<evidence type="ECO:0000313" key="16">
    <source>
        <dbReference type="Proteomes" id="UP001553161"/>
    </source>
</evidence>
<dbReference type="InterPro" id="IPR001357">
    <property type="entry name" value="BRCT_dom"/>
</dbReference>
<comment type="function">
    <text evidence="1 12">DNA ligase that catalyzes the formation of phosphodiester linkages between 5'-phosphoryl and 3'-hydroxyl groups in double-stranded DNA using NAD as a coenzyme and as the energy source for the reaction. It is essential for DNA replication and repair of damaged DNA.</text>
</comment>
<evidence type="ECO:0000256" key="12">
    <source>
        <dbReference type="HAMAP-Rule" id="MF_01588"/>
    </source>
</evidence>
<keyword evidence="2 12" id="KW-0436">Ligase</keyword>
<keyword evidence="8 12" id="KW-0520">NAD</keyword>
<dbReference type="Pfam" id="PF03119">
    <property type="entry name" value="DNA_ligase_ZBD"/>
    <property type="match status" value="1"/>
</dbReference>
<evidence type="ECO:0000256" key="8">
    <source>
        <dbReference type="ARBA" id="ARBA00023027"/>
    </source>
</evidence>
<dbReference type="InterPro" id="IPR013839">
    <property type="entry name" value="DNAligase_adenylation"/>
</dbReference>
<dbReference type="EMBL" id="JBFBVU010000002">
    <property type="protein sequence ID" value="MEV8465577.1"/>
    <property type="molecule type" value="Genomic_DNA"/>
</dbReference>
<comment type="caution">
    <text evidence="12">Lacks conserved residue(s) required for the propagation of feature annotation.</text>
</comment>
<dbReference type="Pfam" id="PF12826">
    <property type="entry name" value="HHH_2"/>
    <property type="match status" value="1"/>
</dbReference>
<feature type="domain" description="BRCT" evidence="14">
    <location>
        <begin position="625"/>
        <end position="697"/>
    </location>
</feature>
<evidence type="ECO:0000313" key="15">
    <source>
        <dbReference type="EMBL" id="MEV8465577.1"/>
    </source>
</evidence>
<gene>
    <name evidence="12 15" type="primary">ligA</name>
    <name evidence="15" type="ORF">AB0T83_02120</name>
</gene>
<dbReference type="Gene3D" id="1.10.150.20">
    <property type="entry name" value="5' to 3' exonuclease, C-terminal subdomain"/>
    <property type="match status" value="2"/>
</dbReference>
<feature type="binding site" evidence="12">
    <location>
        <begin position="91"/>
        <end position="92"/>
    </location>
    <ligand>
        <name>NAD(+)</name>
        <dbReference type="ChEBI" id="CHEBI:57540"/>
    </ligand>
</feature>
<dbReference type="InterPro" id="IPR004150">
    <property type="entry name" value="NAD_DNA_ligase_OB"/>
</dbReference>
<dbReference type="InterPro" id="IPR036420">
    <property type="entry name" value="BRCT_dom_sf"/>
</dbReference>
<dbReference type="InterPro" id="IPR010994">
    <property type="entry name" value="RuvA_2-like"/>
</dbReference>
<evidence type="ECO:0000256" key="13">
    <source>
        <dbReference type="RuleBase" id="RU000618"/>
    </source>
</evidence>
<keyword evidence="10 12" id="KW-0464">Manganese</keyword>
<dbReference type="Gene3D" id="2.40.50.140">
    <property type="entry name" value="Nucleic acid-binding proteins"/>
    <property type="match status" value="1"/>
</dbReference>
<dbReference type="InterPro" id="IPR018239">
    <property type="entry name" value="DNA_ligase_AS"/>
</dbReference>
<dbReference type="InterPro" id="IPR033136">
    <property type="entry name" value="DNA_ligase_CS"/>
</dbReference>
<dbReference type="Gene3D" id="1.10.287.610">
    <property type="entry name" value="Helix hairpin bin"/>
    <property type="match status" value="1"/>
</dbReference>
<dbReference type="EC" id="6.5.1.2" evidence="12 13"/>
<dbReference type="HAMAP" id="MF_01588">
    <property type="entry name" value="DNA_ligase_A"/>
    <property type="match status" value="1"/>
</dbReference>
<feature type="binding site" evidence="12">
    <location>
        <position position="183"/>
    </location>
    <ligand>
        <name>NAD(+)</name>
        <dbReference type="ChEBI" id="CHEBI:57540"/>
    </ligand>
</feature>
<keyword evidence="6 12" id="KW-0862">Zinc</keyword>
<protein>
    <recommendedName>
        <fullName evidence="12 13">DNA ligase</fullName>
        <ecNumber evidence="12 13">6.5.1.2</ecNumber>
    </recommendedName>
    <alternativeName>
        <fullName evidence="12">Polydeoxyribonucleotide synthase [NAD(+)]</fullName>
    </alternativeName>
</protein>
<feature type="binding site" evidence="12">
    <location>
        <position position="428"/>
    </location>
    <ligand>
        <name>Zn(2+)</name>
        <dbReference type="ChEBI" id="CHEBI:29105"/>
    </ligand>
</feature>
<proteinExistence type="inferred from homology"/>
<dbReference type="PIRSF" id="PIRSF001604">
    <property type="entry name" value="LigA"/>
    <property type="match status" value="1"/>
</dbReference>
<dbReference type="PROSITE" id="PS01056">
    <property type="entry name" value="DNA_LIGASE_N2"/>
    <property type="match status" value="1"/>
</dbReference>
<comment type="caution">
    <text evidence="15">The sequence shown here is derived from an EMBL/GenBank/DDBJ whole genome shotgun (WGS) entry which is preliminary data.</text>
</comment>
<dbReference type="SUPFAM" id="SSF52113">
    <property type="entry name" value="BRCT domain"/>
    <property type="match status" value="1"/>
</dbReference>
<organism evidence="15 16">
    <name type="scientific">Meridianimarinicoccus marinus</name>
    <dbReference type="NCBI Taxonomy" id="3231483"/>
    <lineage>
        <taxon>Bacteria</taxon>
        <taxon>Pseudomonadati</taxon>
        <taxon>Pseudomonadota</taxon>
        <taxon>Alphaproteobacteria</taxon>
        <taxon>Rhodobacterales</taxon>
        <taxon>Paracoccaceae</taxon>
        <taxon>Meridianimarinicoccus</taxon>
    </lineage>
</organism>
<dbReference type="InterPro" id="IPR041663">
    <property type="entry name" value="DisA/LigA_HHH"/>
</dbReference>
<dbReference type="GO" id="GO:0003911">
    <property type="term" value="F:DNA ligase (NAD+) activity"/>
    <property type="evidence" value="ECO:0007669"/>
    <property type="project" value="UniProtKB-EC"/>
</dbReference>
<dbReference type="CDD" id="cd17748">
    <property type="entry name" value="BRCT_DNA_ligase_like"/>
    <property type="match status" value="1"/>
</dbReference>
<evidence type="ECO:0000256" key="1">
    <source>
        <dbReference type="ARBA" id="ARBA00004067"/>
    </source>
</evidence>
<dbReference type="NCBIfam" id="TIGR00575">
    <property type="entry name" value="dnlj"/>
    <property type="match status" value="1"/>
</dbReference>
<dbReference type="InterPro" id="IPR001679">
    <property type="entry name" value="DNA_ligase"/>
</dbReference>
<keyword evidence="5 12" id="KW-0227">DNA damage</keyword>
<dbReference type="Pfam" id="PF03120">
    <property type="entry name" value="OB_DNA_ligase"/>
    <property type="match status" value="1"/>
</dbReference>
<feature type="binding site" evidence="12">
    <location>
        <position position="299"/>
    </location>
    <ligand>
        <name>NAD(+)</name>
        <dbReference type="ChEBI" id="CHEBI:57540"/>
    </ligand>
</feature>
<keyword evidence="9 12" id="KW-0234">DNA repair</keyword>
<dbReference type="PANTHER" id="PTHR23389">
    <property type="entry name" value="CHROMOSOME TRANSMISSION FIDELITY FACTOR 18"/>
    <property type="match status" value="1"/>
</dbReference>
<dbReference type="SUPFAM" id="SSF47781">
    <property type="entry name" value="RuvA domain 2-like"/>
    <property type="match status" value="1"/>
</dbReference>
<dbReference type="Gene3D" id="6.20.10.30">
    <property type="match status" value="1"/>
</dbReference>
<dbReference type="Gene3D" id="3.40.50.10190">
    <property type="entry name" value="BRCT domain"/>
    <property type="match status" value="1"/>
</dbReference>
<evidence type="ECO:0000256" key="11">
    <source>
        <dbReference type="ARBA" id="ARBA00034005"/>
    </source>
</evidence>
<evidence type="ECO:0000256" key="9">
    <source>
        <dbReference type="ARBA" id="ARBA00023204"/>
    </source>
</evidence>
<evidence type="ECO:0000259" key="14">
    <source>
        <dbReference type="PROSITE" id="PS50172"/>
    </source>
</evidence>
<dbReference type="PROSITE" id="PS01055">
    <property type="entry name" value="DNA_LIGASE_N1"/>
    <property type="match status" value="1"/>
</dbReference>
<evidence type="ECO:0000256" key="3">
    <source>
        <dbReference type="ARBA" id="ARBA00022705"/>
    </source>
</evidence>
<dbReference type="RefSeq" id="WP_366191140.1">
    <property type="nucleotide sequence ID" value="NZ_JBFBVU010000002.1"/>
</dbReference>
<dbReference type="PROSITE" id="PS50172">
    <property type="entry name" value="BRCT"/>
    <property type="match status" value="1"/>
</dbReference>
<evidence type="ECO:0000256" key="7">
    <source>
        <dbReference type="ARBA" id="ARBA00022842"/>
    </source>
</evidence>
<dbReference type="InterPro" id="IPR012340">
    <property type="entry name" value="NA-bd_OB-fold"/>
</dbReference>
<comment type="catalytic activity">
    <reaction evidence="11 12 13">
        <text>NAD(+) + (deoxyribonucleotide)n-3'-hydroxyl + 5'-phospho-(deoxyribonucleotide)m = (deoxyribonucleotide)n+m + AMP + beta-nicotinamide D-nucleotide.</text>
        <dbReference type="EC" id="6.5.1.2"/>
    </reaction>
</comment>
<reference evidence="15 16" key="1">
    <citation type="submission" date="2024-07" db="EMBL/GenBank/DDBJ databases">
        <authorList>
            <person name="Kang M."/>
        </authorList>
    </citation>
    <scope>NUCLEOTIDE SEQUENCE [LARGE SCALE GENOMIC DNA]</scope>
    <source>
        <strain evidence="15 16">DFM31</strain>
    </source>
</reference>
<dbReference type="SMART" id="SM00532">
    <property type="entry name" value="LIGANc"/>
    <property type="match status" value="1"/>
</dbReference>
<name>A0ABV3L1Z0_9RHOB</name>
<dbReference type="InterPro" id="IPR013840">
    <property type="entry name" value="DNAligase_N"/>
</dbReference>
<feature type="binding site" evidence="12">
    <location>
        <position position="148"/>
    </location>
    <ligand>
        <name>NAD(+)</name>
        <dbReference type="ChEBI" id="CHEBI:57540"/>
    </ligand>
</feature>
<dbReference type="Pfam" id="PF00533">
    <property type="entry name" value="BRCT"/>
    <property type="match status" value="1"/>
</dbReference>
<keyword evidence="3 12" id="KW-0235">DNA replication</keyword>
<keyword evidence="4 12" id="KW-0479">Metal-binding</keyword>
<feature type="binding site" evidence="12">
    <location>
        <position position="431"/>
    </location>
    <ligand>
        <name>Zn(2+)</name>
        <dbReference type="ChEBI" id="CHEBI:29105"/>
    </ligand>
</feature>
<comment type="cofactor">
    <cofactor evidence="12">
        <name>Mg(2+)</name>
        <dbReference type="ChEBI" id="CHEBI:18420"/>
    </cofactor>
    <cofactor evidence="12">
        <name>Mn(2+)</name>
        <dbReference type="ChEBI" id="CHEBI:29035"/>
    </cofactor>
</comment>
<dbReference type="Gene3D" id="3.30.470.30">
    <property type="entry name" value="DNA ligase/mRNA capping enzyme"/>
    <property type="match status" value="1"/>
</dbReference>
<dbReference type="SUPFAM" id="SSF50249">
    <property type="entry name" value="Nucleic acid-binding proteins"/>
    <property type="match status" value="1"/>
</dbReference>
<dbReference type="NCBIfam" id="NF005932">
    <property type="entry name" value="PRK07956.1"/>
    <property type="match status" value="1"/>
</dbReference>